<dbReference type="Proteomes" id="UP000069940">
    <property type="component" value="Unassembled WGS sequence"/>
</dbReference>
<keyword evidence="1" id="KW-0808">Transferase</keyword>
<evidence type="ECO:0000313" key="8">
    <source>
        <dbReference type="Proteomes" id="UP000069940"/>
    </source>
</evidence>
<dbReference type="Gene3D" id="2.40.70.10">
    <property type="entry name" value="Acid Proteases"/>
    <property type="match status" value="1"/>
</dbReference>
<evidence type="ECO:0000256" key="1">
    <source>
        <dbReference type="ARBA" id="ARBA00022679"/>
    </source>
</evidence>
<dbReference type="InterPro" id="IPR021109">
    <property type="entry name" value="Peptidase_aspartic_dom_sf"/>
</dbReference>
<evidence type="ECO:0000313" key="7">
    <source>
        <dbReference type="EnsemblMetazoa" id="AALFPA23_016457.P24000"/>
    </source>
</evidence>
<keyword evidence="2" id="KW-0548">Nucleotidyltransferase</keyword>
<name>A0ABM1Z9W7_AEDAL</name>
<dbReference type="EnsemblMetazoa" id="AALFPA23_016457.R24000">
    <property type="protein sequence ID" value="AALFPA23_016457.P24000"/>
    <property type="gene ID" value="AALFPA23_016457"/>
</dbReference>
<keyword evidence="4" id="KW-0378">Hydrolase</keyword>
<evidence type="ECO:0000256" key="5">
    <source>
        <dbReference type="SAM" id="MobiDB-lite"/>
    </source>
</evidence>
<dbReference type="SUPFAM" id="SSF50630">
    <property type="entry name" value="Acid proteases"/>
    <property type="match status" value="1"/>
</dbReference>
<protein>
    <recommendedName>
        <fullName evidence="6">Reverse transcriptase domain-containing protein</fullName>
    </recommendedName>
</protein>
<dbReference type="InterPro" id="IPR050951">
    <property type="entry name" value="Retrovirus_Pol_polyprotein"/>
</dbReference>
<evidence type="ECO:0000256" key="4">
    <source>
        <dbReference type="ARBA" id="ARBA00022759"/>
    </source>
</evidence>
<evidence type="ECO:0000256" key="3">
    <source>
        <dbReference type="ARBA" id="ARBA00022722"/>
    </source>
</evidence>
<dbReference type="CDD" id="cd01647">
    <property type="entry name" value="RT_LTR"/>
    <property type="match status" value="1"/>
</dbReference>
<feature type="region of interest" description="Disordered" evidence="5">
    <location>
        <begin position="1"/>
        <end position="41"/>
    </location>
</feature>
<dbReference type="GeneID" id="134290257"/>
<reference evidence="7" key="2">
    <citation type="submission" date="2025-05" db="UniProtKB">
        <authorList>
            <consortium name="EnsemblMetazoa"/>
        </authorList>
    </citation>
    <scope>IDENTIFICATION</scope>
    <source>
        <strain evidence="7">Foshan</strain>
    </source>
</reference>
<feature type="compositionally biased region" description="Low complexity" evidence="5">
    <location>
        <begin position="300"/>
        <end position="312"/>
    </location>
</feature>
<dbReference type="PANTHER" id="PTHR37984:SF5">
    <property type="entry name" value="PROTEIN NYNRIN-LIKE"/>
    <property type="match status" value="1"/>
</dbReference>
<accession>A0ABM1Z9W7</accession>
<sequence length="636" mass="71666">MSEGSAGQIPSQNGNQQPPTNVQQQFRPPQLVNVPPPSASFPPPGQMNPYLLWFQQQQQSYVAELFRQQQEMMQQQQSFMARQEQLIRSILTSIQVQVPSNPEAILDSLASNIKEFRYDPENNVTFAVWYSRYEDLFENNASRLDGEAKVRLLMRKLGMSEHERYVSFILPKAPKEFDFPTTVKKLSALFGAAESVISRRYRCLQISKQPQEDYVSYACRINKSCVEFELSKLSEEQFKCLMFMCGLKSDKDAELSEECQRLLNLRHDTAMIEEHSTAVNDLRTNKQRFKSGSPSKFHLSGGEKSGSGSSSGKAIPKIACWLCGGMHYARECSYKSSKSAAKLKPQRWKQNVASTKVVTVNSYSMQQRRKYVPVGINGSPVRLQIDTGTDITIISSESWRSTPASVSKLQAEFPRVFAGSLGLCKKAKVQCQLKTGVTPVFRPKRPVAYAMYQAVDNKLDRLERTKIITPVDFSEWAAPIVMVRKANGKIRICGDYSTGLNEALQPHQYPLPLPQDIFANLANCMVFSQIDLTDAFLQVEVDEGSRNLLTINTHRGLYRYNRLPPGVKAAPGAFQQLIDTMLVGLKGVSGYLDDIVVGGVDEEDHNRNLRAVLQRIQEFGFTIRAEKCSFGKSQIR</sequence>
<dbReference type="Pfam" id="PF23309">
    <property type="entry name" value="DUF7083"/>
    <property type="match status" value="1"/>
</dbReference>
<proteinExistence type="predicted"/>
<keyword evidence="8" id="KW-1185">Reference proteome</keyword>
<dbReference type="SUPFAM" id="SSF56672">
    <property type="entry name" value="DNA/RNA polymerases"/>
    <property type="match status" value="1"/>
</dbReference>
<organism evidence="7 8">
    <name type="scientific">Aedes albopictus</name>
    <name type="common">Asian tiger mosquito</name>
    <name type="synonym">Stegomyia albopicta</name>
    <dbReference type="NCBI Taxonomy" id="7160"/>
    <lineage>
        <taxon>Eukaryota</taxon>
        <taxon>Metazoa</taxon>
        <taxon>Ecdysozoa</taxon>
        <taxon>Arthropoda</taxon>
        <taxon>Hexapoda</taxon>
        <taxon>Insecta</taxon>
        <taxon>Pterygota</taxon>
        <taxon>Neoptera</taxon>
        <taxon>Endopterygota</taxon>
        <taxon>Diptera</taxon>
        <taxon>Nematocera</taxon>
        <taxon>Culicoidea</taxon>
        <taxon>Culicidae</taxon>
        <taxon>Culicinae</taxon>
        <taxon>Aedini</taxon>
        <taxon>Aedes</taxon>
        <taxon>Stegomyia</taxon>
    </lineage>
</organism>
<dbReference type="RefSeq" id="XP_062713344.1">
    <property type="nucleotide sequence ID" value="XM_062857360.1"/>
</dbReference>
<dbReference type="InterPro" id="IPR043502">
    <property type="entry name" value="DNA/RNA_pol_sf"/>
</dbReference>
<keyword evidence="4" id="KW-0255">Endonuclease</keyword>
<dbReference type="Pfam" id="PF00078">
    <property type="entry name" value="RVT_1"/>
    <property type="match status" value="1"/>
</dbReference>
<feature type="compositionally biased region" description="Polar residues" evidence="5">
    <location>
        <begin position="8"/>
        <end position="27"/>
    </location>
</feature>
<dbReference type="Gene3D" id="3.30.70.270">
    <property type="match status" value="1"/>
</dbReference>
<evidence type="ECO:0000256" key="2">
    <source>
        <dbReference type="ARBA" id="ARBA00022695"/>
    </source>
</evidence>
<feature type="region of interest" description="Disordered" evidence="5">
    <location>
        <begin position="287"/>
        <end position="312"/>
    </location>
</feature>
<dbReference type="PROSITE" id="PS50878">
    <property type="entry name" value="RT_POL"/>
    <property type="match status" value="1"/>
</dbReference>
<evidence type="ECO:0000259" key="6">
    <source>
        <dbReference type="PROSITE" id="PS50878"/>
    </source>
</evidence>
<dbReference type="Gene3D" id="3.10.10.10">
    <property type="entry name" value="HIV Type 1 Reverse Transcriptase, subunit A, domain 1"/>
    <property type="match status" value="1"/>
</dbReference>
<reference evidence="8" key="1">
    <citation type="journal article" date="2015" name="Proc. Natl. Acad. Sci. U.S.A.">
        <title>Genome sequence of the Asian Tiger mosquito, Aedes albopictus, reveals insights into its biology, genetics, and evolution.</title>
        <authorList>
            <person name="Chen X.G."/>
            <person name="Jiang X."/>
            <person name="Gu J."/>
            <person name="Xu M."/>
            <person name="Wu Y."/>
            <person name="Deng Y."/>
            <person name="Zhang C."/>
            <person name="Bonizzoni M."/>
            <person name="Dermauw W."/>
            <person name="Vontas J."/>
            <person name="Armbruster P."/>
            <person name="Huang X."/>
            <person name="Yang Y."/>
            <person name="Zhang H."/>
            <person name="He W."/>
            <person name="Peng H."/>
            <person name="Liu Y."/>
            <person name="Wu K."/>
            <person name="Chen J."/>
            <person name="Lirakis M."/>
            <person name="Topalis P."/>
            <person name="Van Leeuwen T."/>
            <person name="Hall A.B."/>
            <person name="Jiang X."/>
            <person name="Thorpe C."/>
            <person name="Mueller R.L."/>
            <person name="Sun C."/>
            <person name="Waterhouse R.M."/>
            <person name="Yan G."/>
            <person name="Tu Z.J."/>
            <person name="Fang X."/>
            <person name="James A.A."/>
        </authorList>
    </citation>
    <scope>NUCLEOTIDE SEQUENCE [LARGE SCALE GENOMIC DNA]</scope>
    <source>
        <strain evidence="8">Foshan</strain>
    </source>
</reference>
<dbReference type="InterPro" id="IPR043128">
    <property type="entry name" value="Rev_trsase/Diguanyl_cyclase"/>
</dbReference>
<feature type="domain" description="Reverse transcriptase" evidence="6">
    <location>
        <begin position="464"/>
        <end position="636"/>
    </location>
</feature>
<keyword evidence="3" id="KW-0540">Nuclease</keyword>
<dbReference type="PANTHER" id="PTHR37984">
    <property type="entry name" value="PROTEIN CBG26694"/>
    <property type="match status" value="1"/>
</dbReference>
<dbReference type="InterPro" id="IPR000477">
    <property type="entry name" value="RT_dom"/>
</dbReference>
<dbReference type="InterPro" id="IPR055510">
    <property type="entry name" value="DUF7083"/>
</dbReference>